<dbReference type="InterPro" id="IPR048344">
    <property type="entry name" value="Zw10_middle"/>
</dbReference>
<dbReference type="Gene3D" id="1.10.357.150">
    <property type="match status" value="1"/>
</dbReference>
<dbReference type="InterPro" id="IPR055148">
    <property type="entry name" value="ZW10_C_2"/>
</dbReference>
<evidence type="ECO:0000313" key="3">
    <source>
        <dbReference type="EMBL" id="EFA84759.1"/>
    </source>
</evidence>
<dbReference type="GO" id="GO:0007094">
    <property type="term" value="P:mitotic spindle assembly checkpoint signaling"/>
    <property type="evidence" value="ECO:0007669"/>
    <property type="project" value="TreeGrafter"/>
</dbReference>
<keyword evidence="4" id="KW-1185">Reference proteome</keyword>
<dbReference type="PANTHER" id="PTHR12205:SF0">
    <property type="entry name" value="CENTROMERE_KINETOCHORE PROTEIN ZW10 HOMOLOG"/>
    <property type="match status" value="1"/>
</dbReference>
<dbReference type="Proteomes" id="UP000001396">
    <property type="component" value="Unassembled WGS sequence"/>
</dbReference>
<dbReference type="FunCoup" id="D3B0D5">
    <property type="interactions" value="204"/>
</dbReference>
<dbReference type="AlphaFoldDB" id="D3B0D5"/>
<comment type="caution">
    <text evidence="3">The sequence shown here is derived from an EMBL/GenBank/DDBJ whole genome shotgun (WGS) entry which is preliminary data.</text>
</comment>
<evidence type="ECO:0000313" key="4">
    <source>
        <dbReference type="Proteomes" id="UP000001396"/>
    </source>
</evidence>
<sequence length="369" mass="43135">MKSIVPNESSQLSLFPLIQDQTKQFETNLYNIGLFSGNQMNKRNVLSLYIDNIEIHFAEKKRDHILFTAREIIIHDKYDSINSDQSLLGETEQNQGNLQLFYFSNRLIFKSANDLVLLCKNSLSESLKSSSLCCLFATHTFMVAFEFQQQLHQKEDDKFLYTFIDCAPLFKDHADTFFKEYIEKQKQSILSYYENCNGLDDTKDDEVMQNTESNFKRMLNEVSKLATTWRTAFTTEDYLSLVAFFVNSILSKFIDMLLALENISSLETSRLSQLCSHFLMFQQLFLYPGEPEELAKPRMKLIKNWKKVWQLNRVLDLTLSEIVGLYNKGLLSRLSNQELKMLVLSIFAEFDLRTTFLETLDNKINRINK</sequence>
<evidence type="ECO:0000259" key="2">
    <source>
        <dbReference type="Pfam" id="PF22766"/>
    </source>
</evidence>
<dbReference type="RefSeq" id="XP_020436871.1">
    <property type="nucleotide sequence ID" value="XM_020572754.1"/>
</dbReference>
<proteinExistence type="predicted"/>
<dbReference type="Pfam" id="PF22766">
    <property type="entry name" value="ZW10_C2"/>
    <property type="match status" value="1"/>
</dbReference>
<dbReference type="InParanoid" id="D3B0D5"/>
<dbReference type="PANTHER" id="PTHR12205">
    <property type="entry name" value="CENTROMERE/KINETOCHORE PROTEIN ZW10"/>
    <property type="match status" value="1"/>
</dbReference>
<dbReference type="InterPro" id="IPR046362">
    <property type="entry name" value="Zw10/DSL1_C_sf"/>
</dbReference>
<dbReference type="GO" id="GO:0006888">
    <property type="term" value="P:endoplasmic reticulum to Golgi vesicle-mediated transport"/>
    <property type="evidence" value="ECO:0007669"/>
    <property type="project" value="TreeGrafter"/>
</dbReference>
<feature type="domain" description="ZW10 C-terminal helical" evidence="2">
    <location>
        <begin position="216"/>
        <end position="357"/>
    </location>
</feature>
<dbReference type="GO" id="GO:1990423">
    <property type="term" value="C:RZZ complex"/>
    <property type="evidence" value="ECO:0007669"/>
    <property type="project" value="TreeGrafter"/>
</dbReference>
<gene>
    <name evidence="3" type="ORF">PPL_01751</name>
</gene>
<dbReference type="GO" id="GO:0005737">
    <property type="term" value="C:cytoplasm"/>
    <property type="evidence" value="ECO:0007669"/>
    <property type="project" value="GOC"/>
</dbReference>
<dbReference type="Pfam" id="PF20665">
    <property type="entry name" value="Zw10_middle"/>
    <property type="match status" value="1"/>
</dbReference>
<reference evidence="3 4" key="1">
    <citation type="journal article" date="2011" name="Genome Res.">
        <title>Phylogeny-wide analysis of social amoeba genomes highlights ancient origins for complex intercellular communication.</title>
        <authorList>
            <person name="Heidel A.J."/>
            <person name="Lawal H.M."/>
            <person name="Felder M."/>
            <person name="Schilde C."/>
            <person name="Helps N.R."/>
            <person name="Tunggal B."/>
            <person name="Rivero F."/>
            <person name="John U."/>
            <person name="Schleicher M."/>
            <person name="Eichinger L."/>
            <person name="Platzer M."/>
            <person name="Noegel A.A."/>
            <person name="Schaap P."/>
            <person name="Gloeckner G."/>
        </authorList>
    </citation>
    <scope>NUCLEOTIDE SEQUENCE [LARGE SCALE GENOMIC DNA]</scope>
    <source>
        <strain evidence="4">ATCC 26659 / Pp 5 / PN500</strain>
    </source>
</reference>
<name>D3B0D5_HETP5</name>
<protein>
    <submittedName>
        <fullName evidence="3">Centrosomal protein 103 kDa</fullName>
    </submittedName>
</protein>
<organism evidence="3 4">
    <name type="scientific">Heterostelium pallidum (strain ATCC 26659 / Pp 5 / PN500)</name>
    <name type="common">Cellular slime mold</name>
    <name type="synonym">Polysphondylium pallidum</name>
    <dbReference type="NCBI Taxonomy" id="670386"/>
    <lineage>
        <taxon>Eukaryota</taxon>
        <taxon>Amoebozoa</taxon>
        <taxon>Evosea</taxon>
        <taxon>Eumycetozoa</taxon>
        <taxon>Dictyostelia</taxon>
        <taxon>Acytosteliales</taxon>
        <taxon>Acytosteliaceae</taxon>
        <taxon>Heterostelium</taxon>
    </lineage>
</organism>
<feature type="domain" description="Centromere/kinetochore protein zw10 middle" evidence="1">
    <location>
        <begin position="4"/>
        <end position="73"/>
    </location>
</feature>
<accession>D3B0D5</accession>
<dbReference type="EMBL" id="ADBJ01000008">
    <property type="protein sequence ID" value="EFA84759.1"/>
    <property type="molecule type" value="Genomic_DNA"/>
</dbReference>
<dbReference type="STRING" id="670386.D3B0D5"/>
<evidence type="ECO:0000259" key="1">
    <source>
        <dbReference type="Pfam" id="PF20665"/>
    </source>
</evidence>
<dbReference type="GeneID" id="31357279"/>